<dbReference type="PRINTS" id="PR00339">
    <property type="entry name" value="PCNACYCLIN"/>
</dbReference>
<dbReference type="InterPro" id="IPR000730">
    <property type="entry name" value="Pr_cel_nuc_antig"/>
</dbReference>
<dbReference type="CDD" id="cd00577">
    <property type="entry name" value="PCNA"/>
    <property type="match status" value="1"/>
</dbReference>
<dbReference type="GO" id="GO:0003677">
    <property type="term" value="F:DNA binding"/>
    <property type="evidence" value="ECO:0007669"/>
    <property type="project" value="UniProtKB-UniRule"/>
</dbReference>
<dbReference type="PANTHER" id="PTHR11352">
    <property type="entry name" value="PROLIFERATING CELL NUCLEAR ANTIGEN"/>
    <property type="match status" value="1"/>
</dbReference>
<comment type="subunit">
    <text evidence="3">Homotrimer. The subunits circularize to form a toroid; DNA passes through its center. Replication factor C (RFC) is required to load the toroid on the DNA.</text>
</comment>
<dbReference type="NCBIfam" id="NF002222">
    <property type="entry name" value="PRK01115.1-5"/>
    <property type="match status" value="1"/>
</dbReference>
<feature type="domain" description="Proliferating cell nuclear antigen PCNA N-terminal" evidence="4">
    <location>
        <begin position="1"/>
        <end position="119"/>
    </location>
</feature>
<dbReference type="AlphaFoldDB" id="A0A328Q7E9"/>
<dbReference type="NCBIfam" id="TIGR00590">
    <property type="entry name" value="pcna"/>
    <property type="match status" value="1"/>
</dbReference>
<dbReference type="InterPro" id="IPR022648">
    <property type="entry name" value="Pr_cel_nuc_antig_N"/>
</dbReference>
<dbReference type="InterPro" id="IPR046938">
    <property type="entry name" value="DNA_clamp_sf"/>
</dbReference>
<dbReference type="OMA" id="MDNSHIS"/>
<comment type="function">
    <text evidence="3">Sliding clamp subunit that acts as a moving platform for DNA processing. Responsible for tethering the catalytic subunit of DNA polymerase and other proteins to DNA during high-speed replication.</text>
</comment>
<protein>
    <recommendedName>
        <fullName evidence="3">DNA polymerase sliding clamp</fullName>
    </recommendedName>
    <alternativeName>
        <fullName evidence="3">Proliferating cell nuclear antigen homolog</fullName>
        <shortName evidence="3">PCNA</shortName>
    </alternativeName>
</protein>
<dbReference type="GO" id="GO:0006272">
    <property type="term" value="P:leading strand elongation"/>
    <property type="evidence" value="ECO:0007669"/>
    <property type="project" value="TreeGrafter"/>
</dbReference>
<comment type="caution">
    <text evidence="5">The sequence shown here is derived from an EMBL/GenBank/DDBJ whole genome shotgun (WGS) entry which is preliminary data.</text>
</comment>
<dbReference type="GO" id="GO:0006275">
    <property type="term" value="P:regulation of DNA replication"/>
    <property type="evidence" value="ECO:0007669"/>
    <property type="project" value="UniProtKB-UniRule"/>
</dbReference>
<proteinExistence type="inferred from homology"/>
<dbReference type="RefSeq" id="WP_011407097.1">
    <property type="nucleotide sequence ID" value="NZ_CATZNA010000046.1"/>
</dbReference>
<reference evidence="5 6" key="1">
    <citation type="submission" date="2017-05" db="EMBL/GenBank/DDBJ databases">
        <title>Host range expansion of the Methanosphaera genus to humans and monogastric animals involves recent and extensive reduction in genome content.</title>
        <authorList>
            <person name="Hoedt E.C."/>
            <person name="Volmer J.G."/>
            <person name="Parks D.H."/>
            <person name="Rosewarne C.P."/>
            <person name="Denman S.E."/>
            <person name="Mcsweeney C.S."/>
            <person name="O Cuiv P."/>
            <person name="Hugenholtz P."/>
            <person name="Tyson G.W."/>
            <person name="Morrison M."/>
        </authorList>
    </citation>
    <scope>NUCLEOTIDE SEQUENCE [LARGE SCALE GENOMIC DNA]</scope>
    <source>
        <strain evidence="5 6">PA5</strain>
    </source>
</reference>
<sequence>MFKLVLSDPSIFKTSFDAISSIVDEVQIEVDSDGLRLNAIDRSHITYVHLELKESLFDIYECDKPIKLNLDTEELMKVLKRSKNDDVMELTVDVGNLILTFEGAVKKTFKVKLIDLEYDTPSQPDIPYDIKIPIPVSILKEAIQDIEIVSDRVSFEVDEDKLTLEAVGDFADAKIEYLHGEKINEKARAVYAISNIKEMLKAEKFSDNTYLSIGTDMPLTLYLELLNEEGLLSFLLAPRLEEED</sequence>
<dbReference type="HAMAP" id="MF_00317">
    <property type="entry name" value="DNApol_clamp_arch"/>
    <property type="match status" value="1"/>
</dbReference>
<name>A0A328Q7E9_9EURY</name>
<evidence type="ECO:0000256" key="3">
    <source>
        <dbReference type="HAMAP-Rule" id="MF_00317"/>
    </source>
</evidence>
<dbReference type="GO" id="GO:0030337">
    <property type="term" value="F:DNA polymerase processivity factor activity"/>
    <property type="evidence" value="ECO:0007669"/>
    <property type="project" value="UniProtKB-UniRule"/>
</dbReference>
<keyword evidence="2 3" id="KW-0238">DNA-binding</keyword>
<dbReference type="GeneID" id="3854761"/>
<evidence type="ECO:0000313" key="6">
    <source>
        <dbReference type="Proteomes" id="UP000248557"/>
    </source>
</evidence>
<dbReference type="PROSITE" id="PS01251">
    <property type="entry name" value="PCNA_1"/>
    <property type="match status" value="1"/>
</dbReference>
<dbReference type="Pfam" id="PF00705">
    <property type="entry name" value="PCNA_N"/>
    <property type="match status" value="1"/>
</dbReference>
<dbReference type="EMBL" id="NGJK01000093">
    <property type="protein sequence ID" value="RAP02408.1"/>
    <property type="molecule type" value="Genomic_DNA"/>
</dbReference>
<keyword evidence="1 3" id="KW-0235">DNA replication</keyword>
<organism evidence="5 6">
    <name type="scientific">Methanosphaera stadtmanae</name>
    <dbReference type="NCBI Taxonomy" id="2317"/>
    <lineage>
        <taxon>Archaea</taxon>
        <taxon>Methanobacteriati</taxon>
        <taxon>Methanobacteriota</taxon>
        <taxon>Methanomada group</taxon>
        <taxon>Methanobacteria</taxon>
        <taxon>Methanobacteriales</taxon>
        <taxon>Methanobacteriaceae</taxon>
        <taxon>Methanosphaera</taxon>
    </lineage>
</organism>
<dbReference type="GeneID" id="41326107"/>
<evidence type="ECO:0000256" key="1">
    <source>
        <dbReference type="ARBA" id="ARBA00022705"/>
    </source>
</evidence>
<dbReference type="Gene3D" id="3.70.10.10">
    <property type="match status" value="1"/>
</dbReference>
<dbReference type="PANTHER" id="PTHR11352:SF0">
    <property type="entry name" value="PROLIFERATING CELL NUCLEAR ANTIGEN"/>
    <property type="match status" value="1"/>
</dbReference>
<evidence type="ECO:0000313" key="5">
    <source>
        <dbReference type="EMBL" id="RAP02408.1"/>
    </source>
</evidence>
<dbReference type="SMR" id="A0A328Q7E9"/>
<evidence type="ECO:0000256" key="2">
    <source>
        <dbReference type="ARBA" id="ARBA00023125"/>
    </source>
</evidence>
<comment type="similarity">
    <text evidence="3">Belongs to the PCNA family.</text>
</comment>
<accession>A0A328Q7E9</accession>
<dbReference type="Proteomes" id="UP000248557">
    <property type="component" value="Unassembled WGS sequence"/>
</dbReference>
<gene>
    <name evidence="3" type="primary">pcn</name>
    <name evidence="5" type="ORF">CA615_07670</name>
</gene>
<dbReference type="SUPFAM" id="SSF55979">
    <property type="entry name" value="DNA clamp"/>
    <property type="match status" value="2"/>
</dbReference>
<evidence type="ECO:0000259" key="4">
    <source>
        <dbReference type="Pfam" id="PF00705"/>
    </source>
</evidence>
<dbReference type="InterPro" id="IPR022659">
    <property type="entry name" value="Pr_cel_nuc_antig_CS"/>
</dbReference>